<protein>
    <submittedName>
        <fullName evidence="2">Uncharacterized protein</fullName>
    </submittedName>
</protein>
<feature type="region of interest" description="Disordered" evidence="1">
    <location>
        <begin position="51"/>
        <end position="70"/>
    </location>
</feature>
<evidence type="ECO:0000313" key="2">
    <source>
        <dbReference type="EMBL" id="ETV70812.1"/>
    </source>
</evidence>
<accession>W4FTM3</accession>
<proteinExistence type="predicted"/>
<feature type="compositionally biased region" description="Basic and acidic residues" evidence="1">
    <location>
        <begin position="53"/>
        <end position="63"/>
    </location>
</feature>
<reference evidence="2" key="1">
    <citation type="submission" date="2013-12" db="EMBL/GenBank/DDBJ databases">
        <title>The Genome Sequence of Aphanomyces astaci APO3.</title>
        <authorList>
            <consortium name="The Broad Institute Genomics Platform"/>
            <person name="Russ C."/>
            <person name="Tyler B."/>
            <person name="van West P."/>
            <person name="Dieguez-Uribeondo J."/>
            <person name="Young S.K."/>
            <person name="Zeng Q."/>
            <person name="Gargeya S."/>
            <person name="Fitzgerald M."/>
            <person name="Abouelleil A."/>
            <person name="Alvarado L."/>
            <person name="Chapman S.B."/>
            <person name="Gainer-Dewar J."/>
            <person name="Goldberg J."/>
            <person name="Griggs A."/>
            <person name="Gujja S."/>
            <person name="Hansen M."/>
            <person name="Howarth C."/>
            <person name="Imamovic A."/>
            <person name="Ireland A."/>
            <person name="Larimer J."/>
            <person name="McCowan C."/>
            <person name="Murphy C."/>
            <person name="Pearson M."/>
            <person name="Poon T.W."/>
            <person name="Priest M."/>
            <person name="Roberts A."/>
            <person name="Saif S."/>
            <person name="Shea T."/>
            <person name="Sykes S."/>
            <person name="Wortman J."/>
            <person name="Nusbaum C."/>
            <person name="Birren B."/>
        </authorList>
    </citation>
    <scope>NUCLEOTIDE SEQUENCE [LARGE SCALE GENOMIC DNA]</scope>
    <source>
        <strain evidence="2">APO3</strain>
    </source>
</reference>
<dbReference type="AlphaFoldDB" id="W4FTM3"/>
<feature type="compositionally biased region" description="Acidic residues" evidence="1">
    <location>
        <begin position="139"/>
        <end position="148"/>
    </location>
</feature>
<name>W4FTM3_APHAT</name>
<dbReference type="EMBL" id="KI913164">
    <property type="protein sequence ID" value="ETV70812.1"/>
    <property type="molecule type" value="Genomic_DNA"/>
</dbReference>
<organism evidence="2">
    <name type="scientific">Aphanomyces astaci</name>
    <name type="common">Crayfish plague agent</name>
    <dbReference type="NCBI Taxonomy" id="112090"/>
    <lineage>
        <taxon>Eukaryota</taxon>
        <taxon>Sar</taxon>
        <taxon>Stramenopiles</taxon>
        <taxon>Oomycota</taxon>
        <taxon>Saprolegniomycetes</taxon>
        <taxon>Saprolegniales</taxon>
        <taxon>Verrucalvaceae</taxon>
        <taxon>Aphanomyces</taxon>
    </lineage>
</organism>
<evidence type="ECO:0000256" key="1">
    <source>
        <dbReference type="SAM" id="MobiDB-lite"/>
    </source>
</evidence>
<dbReference type="GeneID" id="20815883"/>
<feature type="region of interest" description="Disordered" evidence="1">
    <location>
        <begin position="125"/>
        <end position="166"/>
    </location>
</feature>
<dbReference type="OrthoDB" id="70855at2759"/>
<dbReference type="RefSeq" id="XP_009839876.1">
    <property type="nucleotide sequence ID" value="XM_009841574.1"/>
</dbReference>
<sequence length="196" mass="22193">MLPTTSKRMSAAHKHLLAMKMEGETVLSPSMSSEWRSKYLEKLRINPHVTNEVPRDGRADTDPSNRLSAPIMIPTKSRSTSLEDLTYSSPHRHTSWECAYSPPSERPSTIARSPEWDIDLDIGLFPMGSPDSTSNNNNDNDENMDEDDRDVHPHHSGTSGRRWRGFIPPHQLIQRDCFSLGVQHHFRKRPTGAAVI</sequence>
<gene>
    <name evidence="2" type="ORF">H257_13887</name>
</gene>
<dbReference type="VEuPathDB" id="FungiDB:H257_13887"/>